<dbReference type="PANTHER" id="PTHR43685:SF2">
    <property type="entry name" value="GLYCOSYLTRANSFERASE 2-LIKE DOMAIN-CONTAINING PROTEIN"/>
    <property type="match status" value="1"/>
</dbReference>
<dbReference type="Pfam" id="PF00535">
    <property type="entry name" value="Glycos_transf_2"/>
    <property type="match status" value="1"/>
</dbReference>
<protein>
    <submittedName>
        <fullName evidence="2">Glycosyltransferase family 2 protein</fullName>
    </submittedName>
</protein>
<gene>
    <name evidence="2" type="ORF">IAA73_06320</name>
</gene>
<dbReference type="PANTHER" id="PTHR43685">
    <property type="entry name" value="GLYCOSYLTRANSFERASE"/>
    <property type="match status" value="1"/>
</dbReference>
<reference evidence="2" key="1">
    <citation type="submission" date="2020-10" db="EMBL/GenBank/DDBJ databases">
        <authorList>
            <person name="Gilroy R."/>
        </authorList>
    </citation>
    <scope>NUCLEOTIDE SEQUENCE</scope>
    <source>
        <strain evidence="2">G3-3990</strain>
    </source>
</reference>
<accession>A0A9D9HTD0</accession>
<dbReference type="Gene3D" id="3.90.550.10">
    <property type="entry name" value="Spore Coat Polysaccharide Biosynthesis Protein SpsA, Chain A"/>
    <property type="match status" value="2"/>
</dbReference>
<proteinExistence type="predicted"/>
<dbReference type="SUPFAM" id="SSF53448">
    <property type="entry name" value="Nucleotide-diphospho-sugar transferases"/>
    <property type="match status" value="2"/>
</dbReference>
<evidence type="ECO:0000313" key="2">
    <source>
        <dbReference type="EMBL" id="MBO8459929.1"/>
    </source>
</evidence>
<dbReference type="EMBL" id="JADIMG010000064">
    <property type="protein sequence ID" value="MBO8459929.1"/>
    <property type="molecule type" value="Genomic_DNA"/>
</dbReference>
<name>A0A9D9HTD0_9BACT</name>
<feature type="domain" description="Glycosyltransferase 2-like" evidence="1">
    <location>
        <begin position="243"/>
        <end position="372"/>
    </location>
</feature>
<evidence type="ECO:0000313" key="3">
    <source>
        <dbReference type="Proteomes" id="UP000823641"/>
    </source>
</evidence>
<reference evidence="2" key="2">
    <citation type="journal article" date="2021" name="PeerJ">
        <title>Extensive microbial diversity within the chicken gut microbiome revealed by metagenomics and culture.</title>
        <authorList>
            <person name="Gilroy R."/>
            <person name="Ravi A."/>
            <person name="Getino M."/>
            <person name="Pursley I."/>
            <person name="Horton D.L."/>
            <person name="Alikhan N.F."/>
            <person name="Baker D."/>
            <person name="Gharbi K."/>
            <person name="Hall N."/>
            <person name="Watson M."/>
            <person name="Adriaenssens E.M."/>
            <person name="Foster-Nyarko E."/>
            <person name="Jarju S."/>
            <person name="Secka A."/>
            <person name="Antonio M."/>
            <person name="Oren A."/>
            <person name="Chaudhuri R.R."/>
            <person name="La Ragione R."/>
            <person name="Hildebrand F."/>
            <person name="Pallen M.J."/>
        </authorList>
    </citation>
    <scope>NUCLEOTIDE SEQUENCE</scope>
    <source>
        <strain evidence="2">G3-3990</strain>
    </source>
</reference>
<comment type="caution">
    <text evidence="2">The sequence shown here is derived from an EMBL/GenBank/DDBJ whole genome shotgun (WGS) entry which is preliminary data.</text>
</comment>
<sequence>MRSIDCFIPYSENCNEALVSELQKNRYVKNVHILVDHEMHVEGVDAMVMESLSCTKVMRKMAECANSSYVLFGLCLRDMELGQYGLERMLQAAEDMGSIMVYSDYYDVDGDNRRAHPVIDYQAGSLRDDFDFGGLVLIRTSALRRICAELQEDYLFGGWYDVRLRLSERGNFFHLNELLYSCSVADRRLSGERQFDYVNPKNRSVQLEMEAICTLHLKRVGAYLSPQFKNIDLEEHQFAYEASVIIPIKNRVRTIGDAITSVLSQEASFPFNVIVVDNYSTDGTSDVIESFCARDNRVVHVIPTRKDLGIGGCWNEGVSHPLCGKFAIQLDSDDLYADAHTLSTMVSCFYTEQCAMVIGSYSMTDFELRPLPPGLIDHKEWTADNGRNNALRINGLGAPRAFYTPLLRTLRLPNTSYGEDYAIGLRISREYRIGRVMHSVYMCRRWEGNSDAALSIERTNANNLYKDRIRTMELNARISLNK</sequence>
<dbReference type="InterPro" id="IPR001173">
    <property type="entry name" value="Glyco_trans_2-like"/>
</dbReference>
<organism evidence="2 3">
    <name type="scientific">Candidatus Gallipaludibacter merdavium</name>
    <dbReference type="NCBI Taxonomy" id="2840839"/>
    <lineage>
        <taxon>Bacteria</taxon>
        <taxon>Pseudomonadati</taxon>
        <taxon>Bacteroidota</taxon>
        <taxon>Bacteroidia</taxon>
        <taxon>Bacteroidales</taxon>
        <taxon>Candidatus Gallipaludibacter</taxon>
    </lineage>
</organism>
<dbReference type="InterPro" id="IPR050834">
    <property type="entry name" value="Glycosyltransf_2"/>
</dbReference>
<dbReference type="AlphaFoldDB" id="A0A9D9HTD0"/>
<dbReference type="InterPro" id="IPR029044">
    <property type="entry name" value="Nucleotide-diphossugar_trans"/>
</dbReference>
<dbReference type="CDD" id="cd00761">
    <property type="entry name" value="Glyco_tranf_GTA_type"/>
    <property type="match status" value="1"/>
</dbReference>
<evidence type="ECO:0000259" key="1">
    <source>
        <dbReference type="Pfam" id="PF00535"/>
    </source>
</evidence>
<dbReference type="Proteomes" id="UP000823641">
    <property type="component" value="Unassembled WGS sequence"/>
</dbReference>